<evidence type="ECO:0000256" key="1">
    <source>
        <dbReference type="SAM" id="Phobius"/>
    </source>
</evidence>
<proteinExistence type="predicted"/>
<dbReference type="Proteomes" id="UP001228044">
    <property type="component" value="Unassembled WGS sequence"/>
</dbReference>
<keyword evidence="1" id="KW-1133">Transmembrane helix</keyword>
<keyword evidence="4" id="KW-1185">Reference proteome</keyword>
<evidence type="ECO:0000313" key="3">
    <source>
        <dbReference type="EMBL" id="MDN3921995.1"/>
    </source>
</evidence>
<feature type="transmembrane region" description="Helical" evidence="1">
    <location>
        <begin position="104"/>
        <end position="128"/>
    </location>
</feature>
<accession>A0ABT8DUK9</accession>
<feature type="transmembrane region" description="Helical" evidence="1">
    <location>
        <begin position="144"/>
        <end position="164"/>
    </location>
</feature>
<feature type="signal peptide" evidence="2">
    <location>
        <begin position="1"/>
        <end position="19"/>
    </location>
</feature>
<keyword evidence="1" id="KW-0472">Membrane</keyword>
<evidence type="ECO:0008006" key="5">
    <source>
        <dbReference type="Google" id="ProtNLM"/>
    </source>
</evidence>
<keyword evidence="1" id="KW-0812">Transmembrane</keyword>
<keyword evidence="2" id="KW-0732">Signal</keyword>
<name>A0ABT8DUK9_9BURK</name>
<organism evidence="3 4">
    <name type="scientific">Roseateles violae</name>
    <dbReference type="NCBI Taxonomy" id="3058042"/>
    <lineage>
        <taxon>Bacteria</taxon>
        <taxon>Pseudomonadati</taxon>
        <taxon>Pseudomonadota</taxon>
        <taxon>Betaproteobacteria</taxon>
        <taxon>Burkholderiales</taxon>
        <taxon>Sphaerotilaceae</taxon>
        <taxon>Roseateles</taxon>
    </lineage>
</organism>
<feature type="chain" id="PRO_5047531939" description="Holin (3TMs family)" evidence="2">
    <location>
        <begin position="20"/>
        <end position="190"/>
    </location>
</feature>
<protein>
    <recommendedName>
        <fullName evidence="5">Holin (3TMs family)</fullName>
    </recommendedName>
</protein>
<evidence type="ECO:0000313" key="4">
    <source>
        <dbReference type="Proteomes" id="UP001228044"/>
    </source>
</evidence>
<sequence>MAPFIMALLSSGLRLVANAALVKGKDFIKEKTGVDLDQAALSEADQLKLRQFQAEHEEELLRLQLEDNKLAFEETKAYLADVADARKNQAAILMSADAPWYAKAIQPALAAFVVSAAVVLFWLFFLWAGKSGAEGGLNPTQKDIVLYILGVLSAAVTQILGYYFGSSKGSAEKSKQIDVALAQKGGGDGK</sequence>
<reference evidence="3 4" key="1">
    <citation type="submission" date="2023-06" db="EMBL/GenBank/DDBJ databases">
        <title>Pelomonas sp. PFR6 16S ribosomal RNA gene Genome sequencing and assembly.</title>
        <authorList>
            <person name="Woo H."/>
        </authorList>
    </citation>
    <scope>NUCLEOTIDE SEQUENCE [LARGE SCALE GENOMIC DNA]</scope>
    <source>
        <strain evidence="3 4">PFR6</strain>
    </source>
</reference>
<comment type="caution">
    <text evidence="3">The sequence shown here is derived from an EMBL/GenBank/DDBJ whole genome shotgun (WGS) entry which is preliminary data.</text>
</comment>
<evidence type="ECO:0000256" key="2">
    <source>
        <dbReference type="SAM" id="SignalP"/>
    </source>
</evidence>
<dbReference type="EMBL" id="JAUHHC010000004">
    <property type="protein sequence ID" value="MDN3921995.1"/>
    <property type="molecule type" value="Genomic_DNA"/>
</dbReference>
<dbReference type="RefSeq" id="WP_290360295.1">
    <property type="nucleotide sequence ID" value="NZ_JAUHHC010000004.1"/>
</dbReference>
<gene>
    <name evidence="3" type="ORF">QWJ38_17020</name>
</gene>